<reference evidence="12" key="2">
    <citation type="submission" date="2021-04" db="EMBL/GenBank/DDBJ databases">
        <authorList>
            <person name="Gilroy R."/>
        </authorList>
    </citation>
    <scope>NUCLEOTIDE SEQUENCE</scope>
    <source>
        <strain evidence="12">1068</strain>
    </source>
</reference>
<keyword evidence="9" id="KW-0963">Cytoplasm</keyword>
<dbReference type="InterPro" id="IPR001362">
    <property type="entry name" value="Glyco_hydro_32"/>
</dbReference>
<dbReference type="GO" id="GO:0005975">
    <property type="term" value="P:carbohydrate metabolic process"/>
    <property type="evidence" value="ECO:0007669"/>
    <property type="project" value="InterPro"/>
</dbReference>
<dbReference type="NCBIfam" id="TIGR01322">
    <property type="entry name" value="scrB_fam"/>
    <property type="match status" value="1"/>
</dbReference>
<keyword evidence="6 8" id="KW-0326">Glycosidase</keyword>
<evidence type="ECO:0000256" key="9">
    <source>
        <dbReference type="RuleBase" id="RU365015"/>
    </source>
</evidence>
<dbReference type="PANTHER" id="PTHR43101">
    <property type="entry name" value="BETA-FRUCTOSIDASE"/>
    <property type="match status" value="1"/>
</dbReference>
<evidence type="ECO:0000256" key="1">
    <source>
        <dbReference type="ARBA" id="ARBA00004914"/>
    </source>
</evidence>
<evidence type="ECO:0000313" key="12">
    <source>
        <dbReference type="EMBL" id="HIZ64932.1"/>
    </source>
</evidence>
<evidence type="ECO:0000259" key="11">
    <source>
        <dbReference type="Pfam" id="PF08244"/>
    </source>
</evidence>
<dbReference type="InterPro" id="IPR013148">
    <property type="entry name" value="Glyco_hydro_32_N"/>
</dbReference>
<protein>
    <recommendedName>
        <fullName evidence="4 8">Sucrose-6-phosphate hydrolase</fullName>
        <ecNumber evidence="3 8">3.2.1.26</ecNumber>
    </recommendedName>
    <alternativeName>
        <fullName evidence="7 9">Invertase</fullName>
    </alternativeName>
</protein>
<dbReference type="InterPro" id="IPR013320">
    <property type="entry name" value="ConA-like_dom_sf"/>
</dbReference>
<dbReference type="Proteomes" id="UP000824056">
    <property type="component" value="Unassembled WGS sequence"/>
</dbReference>
<dbReference type="InterPro" id="IPR051214">
    <property type="entry name" value="GH32_Enzymes"/>
</dbReference>
<comment type="similarity">
    <text evidence="2 8">Belongs to the glycosyl hydrolase 32 family.</text>
</comment>
<evidence type="ECO:0000256" key="7">
    <source>
        <dbReference type="ARBA" id="ARBA00033367"/>
    </source>
</evidence>
<dbReference type="Gene3D" id="2.115.10.20">
    <property type="entry name" value="Glycosyl hydrolase domain, family 43"/>
    <property type="match status" value="1"/>
</dbReference>
<organism evidence="12 13">
    <name type="scientific">Candidatus Blautia pullicola</name>
    <dbReference type="NCBI Taxonomy" id="2838498"/>
    <lineage>
        <taxon>Bacteria</taxon>
        <taxon>Bacillati</taxon>
        <taxon>Bacillota</taxon>
        <taxon>Clostridia</taxon>
        <taxon>Lachnospirales</taxon>
        <taxon>Lachnospiraceae</taxon>
        <taxon>Blautia</taxon>
    </lineage>
</organism>
<dbReference type="AlphaFoldDB" id="A0A9D2FQR0"/>
<dbReference type="PROSITE" id="PS00609">
    <property type="entry name" value="GLYCOSYL_HYDROL_F32"/>
    <property type="match status" value="1"/>
</dbReference>
<evidence type="ECO:0000256" key="5">
    <source>
        <dbReference type="ARBA" id="ARBA00022801"/>
    </source>
</evidence>
<gene>
    <name evidence="12" type="ORF">H9809_03370</name>
</gene>
<keyword evidence="9" id="KW-0119">Carbohydrate metabolism</keyword>
<evidence type="ECO:0000313" key="13">
    <source>
        <dbReference type="Proteomes" id="UP000824056"/>
    </source>
</evidence>
<keyword evidence="5 8" id="KW-0378">Hydrolase</keyword>
<dbReference type="CDD" id="cd18623">
    <property type="entry name" value="GH32_ScrB-like"/>
    <property type="match status" value="1"/>
</dbReference>
<dbReference type="Pfam" id="PF08244">
    <property type="entry name" value="Glyco_hydro_32C"/>
    <property type="match status" value="1"/>
</dbReference>
<reference evidence="12" key="1">
    <citation type="journal article" date="2021" name="PeerJ">
        <title>Extensive microbial diversity within the chicken gut microbiome revealed by metagenomics and culture.</title>
        <authorList>
            <person name="Gilroy R."/>
            <person name="Ravi A."/>
            <person name="Getino M."/>
            <person name="Pursley I."/>
            <person name="Horton D.L."/>
            <person name="Alikhan N.F."/>
            <person name="Baker D."/>
            <person name="Gharbi K."/>
            <person name="Hall N."/>
            <person name="Watson M."/>
            <person name="Adriaenssens E.M."/>
            <person name="Foster-Nyarko E."/>
            <person name="Jarju S."/>
            <person name="Secka A."/>
            <person name="Antonio M."/>
            <person name="Oren A."/>
            <person name="Chaudhuri R.R."/>
            <person name="La Ragione R."/>
            <person name="Hildebrand F."/>
            <person name="Pallen M.J."/>
        </authorList>
    </citation>
    <scope>NUCLEOTIDE SEQUENCE</scope>
    <source>
        <strain evidence="12">1068</strain>
    </source>
</reference>
<comment type="pathway">
    <text evidence="1 9">Glycan biosynthesis; sucrose metabolism.</text>
</comment>
<dbReference type="EC" id="3.2.1.26" evidence="3 8"/>
<evidence type="ECO:0000256" key="6">
    <source>
        <dbReference type="ARBA" id="ARBA00023295"/>
    </source>
</evidence>
<feature type="domain" description="Glycosyl hydrolase family 32 N-terminal" evidence="10">
    <location>
        <begin position="30"/>
        <end position="341"/>
    </location>
</feature>
<dbReference type="SUPFAM" id="SSF75005">
    <property type="entry name" value="Arabinanase/levansucrase/invertase"/>
    <property type="match status" value="1"/>
</dbReference>
<name>A0A9D2FQR0_9FIRM</name>
<proteinExistence type="inferred from homology"/>
<accession>A0A9D2FQR0</accession>
<comment type="function">
    <text evidence="9">Enables the bacterium to metabolize sucrose as a sole carbon source.</text>
</comment>
<dbReference type="InterPro" id="IPR006232">
    <property type="entry name" value="Suc6P_hydrolase"/>
</dbReference>
<dbReference type="Pfam" id="PF00251">
    <property type="entry name" value="Glyco_hydro_32N"/>
    <property type="match status" value="1"/>
</dbReference>
<dbReference type="PANTHER" id="PTHR43101:SF1">
    <property type="entry name" value="BETA-FRUCTOSIDASE"/>
    <property type="match status" value="1"/>
</dbReference>
<evidence type="ECO:0000256" key="2">
    <source>
        <dbReference type="ARBA" id="ARBA00009902"/>
    </source>
</evidence>
<comment type="subcellular location">
    <subcellularLocation>
        <location evidence="9">Cytoplasm</location>
    </subcellularLocation>
</comment>
<evidence type="ECO:0000256" key="8">
    <source>
        <dbReference type="RuleBase" id="RU362110"/>
    </source>
</evidence>
<comment type="caution">
    <text evidence="12">The sequence shown here is derived from an EMBL/GenBank/DDBJ whole genome shotgun (WGS) entry which is preliminary data.</text>
</comment>
<feature type="domain" description="Glycosyl hydrolase family 32 C-terminal" evidence="11">
    <location>
        <begin position="419"/>
        <end position="462"/>
    </location>
</feature>
<evidence type="ECO:0000256" key="4">
    <source>
        <dbReference type="ARBA" id="ARBA00019623"/>
    </source>
</evidence>
<dbReference type="Gene3D" id="2.60.120.560">
    <property type="entry name" value="Exo-inulinase, domain 1"/>
    <property type="match status" value="1"/>
</dbReference>
<sequence length="473" mass="55725">MTREMYLEKMDEIKTIREQVQKDDKRLGYHLQPPVGWLNDPNGLCQIGDSYHIYFQYAPFNPYGGTGLWGHMTTRDFIHYEEQEPIIYPDCNWDRSGAYSGCAYEENGTYYFYYTGNVKYTDREYDYITAGREQNVILISTKDGFRFTPKRFLMGNQDFPQDMSLHVRDPQVFKKDGVAYMLLGARELRDKGCVLLFESRDLVHWKYKLRFTTETPFGYMWECPNYVEPQGQGYLICCPQGVEKKGLDYANVHQCGYFPLTYAFGEENYQLGAFRQLDRGFDFYAPQAFRDSRGRTILLGWMGLPDCEYDNKPTVEKGWQHALTLPRELVPGEQGKLLQKPLEELKAMRGEKREGYFYRKFQWKVPLLFELQLFFKKTGDFSLRIRENAWLEYRKQVLSLDMSCCGRGRTTRGVKLARIEKIHIFSDSSSLEIFINQGEEVFTTRIYDSMENLQVELVSQESEGRGEWYELRP</sequence>
<dbReference type="GO" id="GO:0005737">
    <property type="term" value="C:cytoplasm"/>
    <property type="evidence" value="ECO:0007669"/>
    <property type="project" value="UniProtKB-SubCell"/>
</dbReference>
<dbReference type="InterPro" id="IPR023296">
    <property type="entry name" value="Glyco_hydro_beta-prop_sf"/>
</dbReference>
<dbReference type="SUPFAM" id="SSF49899">
    <property type="entry name" value="Concanavalin A-like lectins/glucanases"/>
    <property type="match status" value="1"/>
</dbReference>
<comment type="catalytic activity">
    <reaction evidence="8">
        <text>Hydrolysis of terminal non-reducing beta-D-fructofuranoside residues in beta-D-fructofuranosides.</text>
        <dbReference type="EC" id="3.2.1.26"/>
    </reaction>
</comment>
<dbReference type="InterPro" id="IPR013189">
    <property type="entry name" value="Glyco_hydro_32_C"/>
</dbReference>
<dbReference type="EMBL" id="DXBG01000080">
    <property type="protein sequence ID" value="HIZ64932.1"/>
    <property type="molecule type" value="Genomic_DNA"/>
</dbReference>
<evidence type="ECO:0000256" key="3">
    <source>
        <dbReference type="ARBA" id="ARBA00012758"/>
    </source>
</evidence>
<dbReference type="SMART" id="SM00640">
    <property type="entry name" value="Glyco_32"/>
    <property type="match status" value="1"/>
</dbReference>
<evidence type="ECO:0000259" key="10">
    <source>
        <dbReference type="Pfam" id="PF00251"/>
    </source>
</evidence>
<dbReference type="GO" id="GO:0004564">
    <property type="term" value="F:beta-fructofuranosidase activity"/>
    <property type="evidence" value="ECO:0007669"/>
    <property type="project" value="UniProtKB-EC"/>
</dbReference>
<dbReference type="InterPro" id="IPR018053">
    <property type="entry name" value="Glyco_hydro_32_AS"/>
</dbReference>